<accession>A0A0N7H8C8</accession>
<organism evidence="1 2">
    <name type="scientific">Mycolicibacterium fortuitum</name>
    <name type="common">Mycobacterium fortuitum</name>
    <dbReference type="NCBI Taxonomy" id="1766"/>
    <lineage>
        <taxon>Bacteria</taxon>
        <taxon>Bacillati</taxon>
        <taxon>Actinomycetota</taxon>
        <taxon>Actinomycetes</taxon>
        <taxon>Mycobacteriales</taxon>
        <taxon>Mycobacteriaceae</taxon>
        <taxon>Mycolicibacterium</taxon>
    </lineage>
</organism>
<sequence length="63" mass="6481">MPSADSMKPVNGTVPAVVDAVVVAGSARSEVPELHAVPMLIIVAMTAADTRVRTTVAPLICRP</sequence>
<dbReference type="Proteomes" id="UP000057134">
    <property type="component" value="Chromosome"/>
</dbReference>
<evidence type="ECO:0000313" key="1">
    <source>
        <dbReference type="EMBL" id="ALI25863.1"/>
    </source>
</evidence>
<evidence type="ECO:0000313" key="2">
    <source>
        <dbReference type="Proteomes" id="UP000057134"/>
    </source>
</evidence>
<gene>
    <name evidence="1" type="ORF">XA26_20170</name>
</gene>
<proteinExistence type="predicted"/>
<dbReference type="EMBL" id="CP011269">
    <property type="protein sequence ID" value="ALI25863.1"/>
    <property type="molecule type" value="Genomic_DNA"/>
</dbReference>
<dbReference type="AlphaFoldDB" id="A0A0N7H8C8"/>
<dbReference type="PATRIC" id="fig|1766.6.peg.2006"/>
<keyword evidence="2" id="KW-1185">Reference proteome</keyword>
<protein>
    <submittedName>
        <fullName evidence="1">Uncharacterized protein</fullName>
    </submittedName>
</protein>
<dbReference type="KEGG" id="mft:XA26_20170"/>
<name>A0A0N7H8C8_MYCFO</name>
<reference evidence="1 2" key="1">
    <citation type="journal article" date="2015" name="MBio">
        <title>Enzymatic Degradation of Phenazines Can Generate Energy and Protect Sensitive Organisms from Toxicity.</title>
        <authorList>
            <person name="Costa K.C."/>
            <person name="Bergkessel M."/>
            <person name="Saunders S."/>
            <person name="Korlach J."/>
            <person name="Newman D.K."/>
        </authorList>
    </citation>
    <scope>NUCLEOTIDE SEQUENCE [LARGE SCALE GENOMIC DNA]</scope>
    <source>
        <strain evidence="1 2">CT6</strain>
    </source>
</reference>